<protein>
    <submittedName>
        <fullName evidence="2">Murein DD-endopeptidase MepM/ murein hydrolase activator NlpD</fullName>
    </submittedName>
</protein>
<dbReference type="GO" id="GO:0016787">
    <property type="term" value="F:hydrolase activity"/>
    <property type="evidence" value="ECO:0007669"/>
    <property type="project" value="UniProtKB-KW"/>
</dbReference>
<keyword evidence="2" id="KW-0378">Hydrolase</keyword>
<evidence type="ECO:0000259" key="1">
    <source>
        <dbReference type="Pfam" id="PF01551"/>
    </source>
</evidence>
<dbReference type="InterPro" id="IPR016047">
    <property type="entry name" value="M23ase_b-sheet_dom"/>
</dbReference>
<gene>
    <name evidence="2" type="ORF">ABID41_001026</name>
</gene>
<dbReference type="PANTHER" id="PTHR21666">
    <property type="entry name" value="PEPTIDASE-RELATED"/>
    <property type="match status" value="1"/>
</dbReference>
<dbReference type="InterPro" id="IPR050570">
    <property type="entry name" value="Cell_wall_metabolism_enzyme"/>
</dbReference>
<feature type="domain" description="M23ase beta-sheet core" evidence="1">
    <location>
        <begin position="184"/>
        <end position="279"/>
    </location>
</feature>
<sequence length="289" mass="30752">MEGNAVLIGRRAAALGITGLGIAGLGLAARRAHAGAGLALSGRFQQGGFAIGRTDPGAKVFLDDRQVARASDAGFFILGFDRDAAPLTTVKIASRDGEALRTLQIGRAEYDIQRIKGLRRVYQGKASPELEARMAAETRRKTAAFASHADRDDFRSGFSAPLKNFRVSARFGGQRIVDGRPRPPHYGIDLAAPRGTPVYAPAGGIVTLAETGMLYEGGLIMIDHGQGLTTAYLHLSGVDVMRGQQVSRGQRIGAVGATGRATGPHLCWRMKWRDRHMNPMLMVGAAPPA</sequence>
<dbReference type="InterPro" id="IPR011055">
    <property type="entry name" value="Dup_hybrid_motif"/>
</dbReference>
<dbReference type="PANTHER" id="PTHR21666:SF285">
    <property type="entry name" value="M23 FAMILY METALLOPEPTIDASE"/>
    <property type="match status" value="1"/>
</dbReference>
<dbReference type="Pfam" id="PF01551">
    <property type="entry name" value="Peptidase_M23"/>
    <property type="match status" value="1"/>
</dbReference>
<dbReference type="Gene3D" id="2.70.70.10">
    <property type="entry name" value="Glucose Permease (Domain IIA)"/>
    <property type="match status" value="1"/>
</dbReference>
<evidence type="ECO:0000313" key="2">
    <source>
        <dbReference type="EMBL" id="MET3525931.1"/>
    </source>
</evidence>
<keyword evidence="3" id="KW-1185">Reference proteome</keyword>
<dbReference type="SUPFAM" id="SSF51261">
    <property type="entry name" value="Duplicated hybrid motif"/>
    <property type="match status" value="1"/>
</dbReference>
<comment type="caution">
    <text evidence="2">The sequence shown here is derived from an EMBL/GenBank/DDBJ whole genome shotgun (WGS) entry which is preliminary data.</text>
</comment>
<dbReference type="RefSeq" id="WP_331927815.1">
    <property type="nucleotide sequence ID" value="NZ_JBEPLU010000001.1"/>
</dbReference>
<dbReference type="EMBL" id="JBEPLU010000001">
    <property type="protein sequence ID" value="MET3525931.1"/>
    <property type="molecule type" value="Genomic_DNA"/>
</dbReference>
<proteinExistence type="predicted"/>
<organism evidence="2 3">
    <name type="scientific">Phenylobacterium koreense</name>
    <dbReference type="NCBI Taxonomy" id="266125"/>
    <lineage>
        <taxon>Bacteria</taxon>
        <taxon>Pseudomonadati</taxon>
        <taxon>Pseudomonadota</taxon>
        <taxon>Alphaproteobacteria</taxon>
        <taxon>Caulobacterales</taxon>
        <taxon>Caulobacteraceae</taxon>
        <taxon>Phenylobacterium</taxon>
    </lineage>
</organism>
<accession>A0ABV2EFW9</accession>
<evidence type="ECO:0000313" key="3">
    <source>
        <dbReference type="Proteomes" id="UP001549110"/>
    </source>
</evidence>
<name>A0ABV2EFW9_9CAUL</name>
<dbReference type="CDD" id="cd12797">
    <property type="entry name" value="M23_peptidase"/>
    <property type="match status" value="1"/>
</dbReference>
<dbReference type="Proteomes" id="UP001549110">
    <property type="component" value="Unassembled WGS sequence"/>
</dbReference>
<reference evidence="2 3" key="1">
    <citation type="submission" date="2024-06" db="EMBL/GenBank/DDBJ databases">
        <title>Genomic Encyclopedia of Type Strains, Phase IV (KMG-IV): sequencing the most valuable type-strain genomes for metagenomic binning, comparative biology and taxonomic classification.</title>
        <authorList>
            <person name="Goeker M."/>
        </authorList>
    </citation>
    <scope>NUCLEOTIDE SEQUENCE [LARGE SCALE GENOMIC DNA]</scope>
    <source>
        <strain evidence="2 3">DSM 17809</strain>
    </source>
</reference>